<dbReference type="Proteomes" id="UP001152747">
    <property type="component" value="Unassembled WGS sequence"/>
</dbReference>
<reference evidence="1" key="1">
    <citation type="submission" date="2022-11" db="EMBL/GenBank/DDBJ databases">
        <authorList>
            <person name="Kikuchi T."/>
        </authorList>
    </citation>
    <scope>NUCLEOTIDE SEQUENCE</scope>
    <source>
        <strain evidence="1">PS1010</strain>
    </source>
</reference>
<gene>
    <name evidence="1" type="ORF">CAMP_LOCUS1300</name>
</gene>
<comment type="caution">
    <text evidence="1">The sequence shown here is derived from an EMBL/GenBank/DDBJ whole genome shotgun (WGS) entry which is preliminary data.</text>
</comment>
<organism evidence="1 2">
    <name type="scientific">Caenorhabditis angaria</name>
    <dbReference type="NCBI Taxonomy" id="860376"/>
    <lineage>
        <taxon>Eukaryota</taxon>
        <taxon>Metazoa</taxon>
        <taxon>Ecdysozoa</taxon>
        <taxon>Nematoda</taxon>
        <taxon>Chromadorea</taxon>
        <taxon>Rhabditida</taxon>
        <taxon>Rhabditina</taxon>
        <taxon>Rhabditomorpha</taxon>
        <taxon>Rhabditoidea</taxon>
        <taxon>Rhabditidae</taxon>
        <taxon>Peloderinae</taxon>
        <taxon>Caenorhabditis</taxon>
    </lineage>
</organism>
<sequence>MKIEDVTFVFHRFEKYTQDFVKEILDLWNIHRPNLAVQLGKHENETNLVEFEKFGCDYDAKHINLDSRLDCDKIVERLNEKNDGLKYVKTEKTHVDFCSFSHFLVMNKSQKKSLAIYVPTLNDQKIIESVSDAVKIVLNK</sequence>
<evidence type="ECO:0000313" key="1">
    <source>
        <dbReference type="EMBL" id="CAI5438663.1"/>
    </source>
</evidence>
<accession>A0A9P1I544</accession>
<protein>
    <submittedName>
        <fullName evidence="1">Uncharacterized protein</fullName>
    </submittedName>
</protein>
<dbReference type="AlphaFoldDB" id="A0A9P1I544"/>
<evidence type="ECO:0000313" key="2">
    <source>
        <dbReference type="Proteomes" id="UP001152747"/>
    </source>
</evidence>
<proteinExistence type="predicted"/>
<name>A0A9P1I544_9PELO</name>
<dbReference type="EMBL" id="CANHGI010000001">
    <property type="protein sequence ID" value="CAI5438663.1"/>
    <property type="molecule type" value="Genomic_DNA"/>
</dbReference>
<keyword evidence="2" id="KW-1185">Reference proteome</keyword>